<name>A0ABV2NP92_9HYPH</name>
<reference evidence="1 2" key="1">
    <citation type="submission" date="2024-06" db="EMBL/GenBank/DDBJ databases">
        <title>Genomics of switchgrass bacterial isolates.</title>
        <authorList>
            <person name="Shade A."/>
        </authorList>
    </citation>
    <scope>NUCLEOTIDE SEQUENCE [LARGE SCALE GENOMIC DNA]</scope>
    <source>
        <strain evidence="1 2">PvP084</strain>
    </source>
</reference>
<dbReference type="Proteomes" id="UP001549119">
    <property type="component" value="Unassembled WGS sequence"/>
</dbReference>
<evidence type="ECO:0000313" key="1">
    <source>
        <dbReference type="EMBL" id="MET3868342.1"/>
    </source>
</evidence>
<accession>A0ABV2NP92</accession>
<dbReference type="RefSeq" id="WP_209650444.1">
    <property type="nucleotide sequence ID" value="NZ_JBEPNV010000001.1"/>
</dbReference>
<organism evidence="1 2">
    <name type="scientific">Methylobacterium radiotolerans</name>
    <dbReference type="NCBI Taxonomy" id="31998"/>
    <lineage>
        <taxon>Bacteria</taxon>
        <taxon>Pseudomonadati</taxon>
        <taxon>Pseudomonadota</taxon>
        <taxon>Alphaproteobacteria</taxon>
        <taxon>Hyphomicrobiales</taxon>
        <taxon>Methylobacteriaceae</taxon>
        <taxon>Methylobacterium</taxon>
    </lineage>
</organism>
<dbReference type="EMBL" id="JBEPNW010000002">
    <property type="protein sequence ID" value="MET3868342.1"/>
    <property type="molecule type" value="Genomic_DNA"/>
</dbReference>
<evidence type="ECO:0008006" key="3">
    <source>
        <dbReference type="Google" id="ProtNLM"/>
    </source>
</evidence>
<protein>
    <recommendedName>
        <fullName evidence="3">Tail assembly chaperone E/41/14-like protein</fullName>
    </recommendedName>
</protein>
<evidence type="ECO:0000313" key="2">
    <source>
        <dbReference type="Proteomes" id="UP001549119"/>
    </source>
</evidence>
<gene>
    <name evidence="1" type="ORF">ABIC20_005651</name>
</gene>
<keyword evidence="2" id="KW-1185">Reference proteome</keyword>
<comment type="caution">
    <text evidence="1">The sequence shown here is derived from an EMBL/GenBank/DDBJ whole genome shotgun (WGS) entry which is preliminary data.</text>
</comment>
<proteinExistence type="predicted"/>
<sequence length="110" mass="11958">MADTIEAPARDPREITWPYEHQLAAAVRAHDEMVKVLVLREPTGEEVLEFGLLEGLSADQFFPLVSKLASVPTSTLKKIGARDILSLGTVLSRFFVWAALPPAPSTTVSA</sequence>